<evidence type="ECO:0000313" key="3">
    <source>
        <dbReference type="Proteomes" id="UP001175227"/>
    </source>
</evidence>
<accession>A0AA39TSB7</accession>
<dbReference type="EMBL" id="JAUEPR010000206">
    <property type="protein sequence ID" value="KAK0459879.1"/>
    <property type="molecule type" value="Genomic_DNA"/>
</dbReference>
<evidence type="ECO:0000313" key="2">
    <source>
        <dbReference type="EMBL" id="KAK0468717.1"/>
    </source>
</evidence>
<proteinExistence type="predicted"/>
<reference evidence="2" key="1">
    <citation type="submission" date="2023-06" db="EMBL/GenBank/DDBJ databases">
        <authorList>
            <consortium name="Lawrence Berkeley National Laboratory"/>
            <person name="Ahrendt S."/>
            <person name="Sahu N."/>
            <person name="Indic B."/>
            <person name="Wong-Bajracharya J."/>
            <person name="Merenyi Z."/>
            <person name="Ke H.-M."/>
            <person name="Monk M."/>
            <person name="Kocsube S."/>
            <person name="Drula E."/>
            <person name="Lipzen A."/>
            <person name="Balint B."/>
            <person name="Henrissat B."/>
            <person name="Andreopoulos B."/>
            <person name="Martin F.M."/>
            <person name="Harder C.B."/>
            <person name="Rigling D."/>
            <person name="Ford K.L."/>
            <person name="Foster G.D."/>
            <person name="Pangilinan J."/>
            <person name="Papanicolaou A."/>
            <person name="Barry K."/>
            <person name="LaButti K."/>
            <person name="Viragh M."/>
            <person name="Koriabine M."/>
            <person name="Yan M."/>
            <person name="Riley R."/>
            <person name="Champramary S."/>
            <person name="Plett K.L."/>
            <person name="Tsai I.J."/>
            <person name="Slot J."/>
            <person name="Sipos G."/>
            <person name="Plett J."/>
            <person name="Nagy L.G."/>
            <person name="Grigoriev I.V."/>
        </authorList>
    </citation>
    <scope>NUCLEOTIDE SEQUENCE</scope>
    <source>
        <strain evidence="2">ICMP 16352</strain>
    </source>
</reference>
<gene>
    <name evidence="2" type="ORF">IW261DRAFT_1345897</name>
    <name evidence="1" type="ORF">IW261DRAFT_1350686</name>
</gene>
<dbReference type="Proteomes" id="UP001175227">
    <property type="component" value="Unassembled WGS sequence"/>
</dbReference>
<sequence>MKALILSRTHYLGMVNTMPNWVVKKLIQIETKFIWNGRRPFMRWDEITNEIKDGGLDVPDPRARKDAMALKWLQGWMKDEDERKPWAYMVDGFLQNSAKIDTRYNDPALLTHFLIQNWEVKMNSQKNKLPTAVKEMVRVAKRYNVRLDALKLSKHVQDKIPIWYHHALPTKYRMSKKAAKCLQRNHKVHTV</sequence>
<organism evidence="2 3">
    <name type="scientific">Armillaria novae-zelandiae</name>
    <dbReference type="NCBI Taxonomy" id="153914"/>
    <lineage>
        <taxon>Eukaryota</taxon>
        <taxon>Fungi</taxon>
        <taxon>Dikarya</taxon>
        <taxon>Basidiomycota</taxon>
        <taxon>Agaricomycotina</taxon>
        <taxon>Agaricomycetes</taxon>
        <taxon>Agaricomycetidae</taxon>
        <taxon>Agaricales</taxon>
        <taxon>Marasmiineae</taxon>
        <taxon>Physalacriaceae</taxon>
        <taxon>Armillaria</taxon>
    </lineage>
</organism>
<feature type="non-terminal residue" evidence="2">
    <location>
        <position position="191"/>
    </location>
</feature>
<dbReference type="AlphaFoldDB" id="A0AA39TSB7"/>
<comment type="caution">
    <text evidence="2">The sequence shown here is derived from an EMBL/GenBank/DDBJ whole genome shotgun (WGS) entry which is preliminary data.</text>
</comment>
<protein>
    <submittedName>
        <fullName evidence="2">Uncharacterized protein</fullName>
    </submittedName>
</protein>
<evidence type="ECO:0000313" key="1">
    <source>
        <dbReference type="EMBL" id="KAK0459879.1"/>
    </source>
</evidence>
<dbReference type="EMBL" id="JAUEPR010000068">
    <property type="protein sequence ID" value="KAK0468717.1"/>
    <property type="molecule type" value="Genomic_DNA"/>
</dbReference>
<name>A0AA39TSB7_9AGAR</name>
<keyword evidence="3" id="KW-1185">Reference proteome</keyword>